<dbReference type="InterPro" id="IPR012341">
    <property type="entry name" value="6hp_glycosidase-like_sf"/>
</dbReference>
<protein>
    <recommendedName>
        <fullName evidence="2">alpha-L-rhamnosidase</fullName>
        <ecNumber evidence="2">3.2.1.40</ecNumber>
    </recommendedName>
</protein>
<evidence type="ECO:0000259" key="5">
    <source>
        <dbReference type="Pfam" id="PF17390"/>
    </source>
</evidence>
<accession>A0A5C5VBC3</accession>
<gene>
    <name evidence="6" type="ORF">KOR34_01550</name>
</gene>
<comment type="caution">
    <text evidence="6">The sequence shown here is derived from an EMBL/GenBank/DDBJ whole genome shotgun (WGS) entry which is preliminary data.</text>
</comment>
<evidence type="ECO:0000313" key="7">
    <source>
        <dbReference type="Proteomes" id="UP000316714"/>
    </source>
</evidence>
<dbReference type="InterPro" id="IPR035398">
    <property type="entry name" value="Bac_rhamnosid_C"/>
</dbReference>
<dbReference type="Pfam" id="PF17389">
    <property type="entry name" value="Bac_rhamnosid6H"/>
    <property type="match status" value="1"/>
</dbReference>
<evidence type="ECO:0000313" key="6">
    <source>
        <dbReference type="EMBL" id="TWT35267.1"/>
    </source>
</evidence>
<dbReference type="InterPro" id="IPR008928">
    <property type="entry name" value="6-hairpin_glycosidase_sf"/>
</dbReference>
<dbReference type="GO" id="GO:0030596">
    <property type="term" value="F:alpha-L-rhamnosidase activity"/>
    <property type="evidence" value="ECO:0007669"/>
    <property type="project" value="UniProtKB-EC"/>
</dbReference>
<dbReference type="Proteomes" id="UP000316714">
    <property type="component" value="Unassembled WGS sequence"/>
</dbReference>
<evidence type="ECO:0000256" key="2">
    <source>
        <dbReference type="ARBA" id="ARBA00012652"/>
    </source>
</evidence>
<feature type="domain" description="Alpha-L-rhamnosidase C-terminal" evidence="5">
    <location>
        <begin position="452"/>
        <end position="521"/>
    </location>
</feature>
<dbReference type="PANTHER" id="PTHR33307:SF6">
    <property type="entry name" value="ALPHA-RHAMNOSIDASE (EUROFUNG)-RELATED"/>
    <property type="match status" value="1"/>
</dbReference>
<evidence type="ECO:0000256" key="3">
    <source>
        <dbReference type="ARBA" id="ARBA00022801"/>
    </source>
</evidence>
<proteinExistence type="predicted"/>
<dbReference type="InterPro" id="IPR035396">
    <property type="entry name" value="Bac_rhamnosid6H"/>
</dbReference>
<dbReference type="AlphaFoldDB" id="A0A5C5VBC3"/>
<feature type="domain" description="Alpha-L-rhamnosidase six-hairpin glycosidase" evidence="4">
    <location>
        <begin position="130"/>
        <end position="450"/>
    </location>
</feature>
<organism evidence="6 7">
    <name type="scientific">Posidoniimonas corsicana</name>
    <dbReference type="NCBI Taxonomy" id="1938618"/>
    <lineage>
        <taxon>Bacteria</taxon>
        <taxon>Pseudomonadati</taxon>
        <taxon>Planctomycetota</taxon>
        <taxon>Planctomycetia</taxon>
        <taxon>Pirellulales</taxon>
        <taxon>Lacipirellulaceae</taxon>
        <taxon>Posidoniimonas</taxon>
    </lineage>
</organism>
<name>A0A5C5VBC3_9BACT</name>
<keyword evidence="7" id="KW-1185">Reference proteome</keyword>
<sequence length="557" mass="61994">MIDFGRVAFGNLELSASREIEGALTVRFGEKLEDQLVDRNPPGTVRYSEVQAKLTPGAIEIVAPEADRRNTQQGSHNAATGQVVPPAVLTPPEWGVLTPFRWVEIEGDIEAIEIDALTRRVSFPKNWDADAAYFSCSDTTINRVWDLCRYSIKATLFTGIYVDGDRERIPYEADAYLNQISDYYVNGDPTAARQTFEWLVKHPTWPTEWAPHLIFMAYADWMHNGDAEWVRNNYVILKPKALSKRLGSTGLVHSNKKQIDWNDIIDWPPSERDGYVRSEVNTVVNSFHLAAIEKLAVLADVAGAHADAEHYRQRFVEGKEAFLLELFDNEECLFRDGIHVDHTSQHANFFPLAFGLVPMQHRRGVTDWVANRGMRCSVYAAQYLLEGLFENGAGEAAVAMMVAPGGRSWRTMLDADATITWEAWSETVKPNLDWNHAWGAAPANLLPRYVLGVQSGAPGWKHVIIRPNLSGLSYAHGKVPTPHGAILVDWKHDETLRLELRLPEGVTASVMAPTAPGARGVSINDNVVEADLVDGYWILSDELQGGAAYDVQVIAGP</sequence>
<evidence type="ECO:0000256" key="1">
    <source>
        <dbReference type="ARBA" id="ARBA00001445"/>
    </source>
</evidence>
<dbReference type="InterPro" id="IPR016007">
    <property type="entry name" value="Alpha_rhamnosid"/>
</dbReference>
<dbReference type="Gene3D" id="2.60.420.10">
    <property type="entry name" value="Maltose phosphorylase, domain 3"/>
    <property type="match status" value="1"/>
</dbReference>
<comment type="catalytic activity">
    <reaction evidence="1">
        <text>Hydrolysis of terminal non-reducing alpha-L-rhamnose residues in alpha-L-rhamnosides.</text>
        <dbReference type="EC" id="3.2.1.40"/>
    </reaction>
</comment>
<dbReference type="Pfam" id="PF17390">
    <property type="entry name" value="Bac_rhamnosid_C"/>
    <property type="match status" value="1"/>
</dbReference>
<dbReference type="Gene3D" id="1.50.10.10">
    <property type="match status" value="1"/>
</dbReference>
<dbReference type="PANTHER" id="PTHR33307">
    <property type="entry name" value="ALPHA-RHAMNOSIDASE (EUROFUNG)"/>
    <property type="match status" value="1"/>
</dbReference>
<keyword evidence="3" id="KW-0378">Hydrolase</keyword>
<dbReference type="GO" id="GO:0005975">
    <property type="term" value="P:carbohydrate metabolic process"/>
    <property type="evidence" value="ECO:0007669"/>
    <property type="project" value="InterPro"/>
</dbReference>
<dbReference type="EMBL" id="SIHJ01000001">
    <property type="protein sequence ID" value="TWT35267.1"/>
    <property type="molecule type" value="Genomic_DNA"/>
</dbReference>
<reference evidence="6 7" key="1">
    <citation type="submission" date="2019-02" db="EMBL/GenBank/DDBJ databases">
        <title>Deep-cultivation of Planctomycetes and their phenomic and genomic characterization uncovers novel biology.</title>
        <authorList>
            <person name="Wiegand S."/>
            <person name="Jogler M."/>
            <person name="Boedeker C."/>
            <person name="Pinto D."/>
            <person name="Vollmers J."/>
            <person name="Rivas-Marin E."/>
            <person name="Kohn T."/>
            <person name="Peeters S.H."/>
            <person name="Heuer A."/>
            <person name="Rast P."/>
            <person name="Oberbeckmann S."/>
            <person name="Bunk B."/>
            <person name="Jeske O."/>
            <person name="Meyerdierks A."/>
            <person name="Storesund J.E."/>
            <person name="Kallscheuer N."/>
            <person name="Luecker S."/>
            <person name="Lage O.M."/>
            <person name="Pohl T."/>
            <person name="Merkel B.J."/>
            <person name="Hornburger P."/>
            <person name="Mueller R.-W."/>
            <person name="Bruemmer F."/>
            <person name="Labrenz M."/>
            <person name="Spormann A.M."/>
            <person name="Op Den Camp H."/>
            <person name="Overmann J."/>
            <person name="Amann R."/>
            <person name="Jetten M.S.M."/>
            <person name="Mascher T."/>
            <person name="Medema M.H."/>
            <person name="Devos D.P."/>
            <person name="Kaster A.-K."/>
            <person name="Ovreas L."/>
            <person name="Rohde M."/>
            <person name="Galperin M.Y."/>
            <person name="Jogler C."/>
        </authorList>
    </citation>
    <scope>NUCLEOTIDE SEQUENCE [LARGE SCALE GENOMIC DNA]</scope>
    <source>
        <strain evidence="6 7">KOR34</strain>
    </source>
</reference>
<dbReference type="SUPFAM" id="SSF48208">
    <property type="entry name" value="Six-hairpin glycosidases"/>
    <property type="match status" value="1"/>
</dbReference>
<evidence type="ECO:0000259" key="4">
    <source>
        <dbReference type="Pfam" id="PF17389"/>
    </source>
</evidence>
<dbReference type="EC" id="3.2.1.40" evidence="2"/>